<dbReference type="RefSeq" id="WP_180308059.1">
    <property type="nucleotide sequence ID" value="NZ_CP058952.1"/>
</dbReference>
<dbReference type="PANTHER" id="PTHR38036:SF1">
    <property type="entry name" value="UPF0250 PROTEIN YBED"/>
    <property type="match status" value="1"/>
</dbReference>
<proteinExistence type="inferred from homology"/>
<reference evidence="2 3" key="1">
    <citation type="journal article" date="2016" name="Int. J. Syst. Evol. Microbiol.">
        <title>Chitinibacter fontanus sp. nov., isolated from a spring.</title>
        <authorList>
            <person name="Sheu S.Y."/>
            <person name="Li Y.S."/>
            <person name="Young C.C."/>
            <person name="Chen W.M."/>
        </authorList>
    </citation>
    <scope>NUCLEOTIDE SEQUENCE [LARGE SCALE GENOMIC DNA]</scope>
    <source>
        <strain evidence="2 3">STM-7</strain>
    </source>
</reference>
<gene>
    <name evidence="2" type="ORF">HZU75_04960</name>
</gene>
<organism evidence="2 3">
    <name type="scientific">Chitinibacter fontanus</name>
    <dbReference type="NCBI Taxonomy" id="1737446"/>
    <lineage>
        <taxon>Bacteria</taxon>
        <taxon>Pseudomonadati</taxon>
        <taxon>Pseudomonadota</taxon>
        <taxon>Betaproteobacteria</taxon>
        <taxon>Neisseriales</taxon>
        <taxon>Chitinibacteraceae</taxon>
        <taxon>Chitinibacter</taxon>
    </lineage>
</organism>
<protein>
    <submittedName>
        <fullName evidence="2">DUF493 domain-containing protein</fullName>
    </submittedName>
</protein>
<dbReference type="InterPro" id="IPR027471">
    <property type="entry name" value="YbeD-like_sf"/>
</dbReference>
<dbReference type="Gene3D" id="3.30.70.260">
    <property type="match status" value="1"/>
</dbReference>
<evidence type="ECO:0000313" key="2">
    <source>
        <dbReference type="EMBL" id="QLI80927.1"/>
    </source>
</evidence>
<dbReference type="EMBL" id="CP058952">
    <property type="protein sequence ID" value="QLI80927.1"/>
    <property type="molecule type" value="Genomic_DNA"/>
</dbReference>
<name>A0A7D5ZFP2_9NEIS</name>
<dbReference type="PANTHER" id="PTHR38036">
    <property type="entry name" value="UPF0250 PROTEIN YBED"/>
    <property type="match status" value="1"/>
</dbReference>
<dbReference type="KEGG" id="cfon:HZU75_04960"/>
<accession>A0A7D5ZFP2</accession>
<comment type="similarity">
    <text evidence="1">Belongs to the UPF0250 family.</text>
</comment>
<evidence type="ECO:0000256" key="1">
    <source>
        <dbReference type="ARBA" id="ARBA00008460"/>
    </source>
</evidence>
<dbReference type="InterPro" id="IPR007454">
    <property type="entry name" value="UPF0250_YbeD-like"/>
</dbReference>
<sequence length="98" mass="10902">MALIDIPNQKLEDLVTFPALIPVKAVSQKNIAEHEFRAAVFAVTRELVPVFLEEHITIRASSAGSYFSATLMVTFEHVDQVYALDSALRAHPLVLRVL</sequence>
<evidence type="ECO:0000313" key="3">
    <source>
        <dbReference type="Proteomes" id="UP000510822"/>
    </source>
</evidence>
<dbReference type="AlphaFoldDB" id="A0A7D5ZFP2"/>
<dbReference type="Proteomes" id="UP000510822">
    <property type="component" value="Chromosome"/>
</dbReference>
<dbReference type="SUPFAM" id="SSF117991">
    <property type="entry name" value="YbeD/HP0495-like"/>
    <property type="match status" value="1"/>
</dbReference>
<keyword evidence="3" id="KW-1185">Reference proteome</keyword>
<dbReference type="Pfam" id="PF04359">
    <property type="entry name" value="DUF493"/>
    <property type="match status" value="1"/>
</dbReference>